<feature type="compositionally biased region" description="Polar residues" evidence="1">
    <location>
        <begin position="108"/>
        <end position="121"/>
    </location>
</feature>
<dbReference type="AlphaFoldDB" id="A0AAV4UM95"/>
<dbReference type="Proteomes" id="UP001054945">
    <property type="component" value="Unassembled WGS sequence"/>
</dbReference>
<organism evidence="2 3">
    <name type="scientific">Caerostris extrusa</name>
    <name type="common">Bark spider</name>
    <name type="synonym">Caerostris bankana</name>
    <dbReference type="NCBI Taxonomy" id="172846"/>
    <lineage>
        <taxon>Eukaryota</taxon>
        <taxon>Metazoa</taxon>
        <taxon>Ecdysozoa</taxon>
        <taxon>Arthropoda</taxon>
        <taxon>Chelicerata</taxon>
        <taxon>Arachnida</taxon>
        <taxon>Araneae</taxon>
        <taxon>Araneomorphae</taxon>
        <taxon>Entelegynae</taxon>
        <taxon>Araneoidea</taxon>
        <taxon>Araneidae</taxon>
        <taxon>Caerostris</taxon>
    </lineage>
</organism>
<sequence length="215" mass="23825">MSDIMSGRGEPPGLNETMDLSPSGMRKNIFKRGQPHMNHRPTPQLQYWIRPAACKNDPELSAHYDQAFNAALNEIFALCSKLKVTPNQVPATVNDLKDKVQHLIDAEQSTSNPAPNAQQHKSVPPRKGGEKRSMDSEGFRAPPKHVIRRMTSTLPLIAATPILTSGNTTLHTNLPNNTMDVVDDSTPEQTHKLWIPPFFVRSCANWVSNNAISDS</sequence>
<accession>A0AAV4UM95</accession>
<keyword evidence="3" id="KW-1185">Reference proteome</keyword>
<feature type="compositionally biased region" description="Basic and acidic residues" evidence="1">
    <location>
        <begin position="127"/>
        <end position="138"/>
    </location>
</feature>
<evidence type="ECO:0000256" key="1">
    <source>
        <dbReference type="SAM" id="MobiDB-lite"/>
    </source>
</evidence>
<gene>
    <name evidence="2" type="ORF">CEXT_678481</name>
</gene>
<feature type="region of interest" description="Disordered" evidence="1">
    <location>
        <begin position="108"/>
        <end position="142"/>
    </location>
</feature>
<protein>
    <submittedName>
        <fullName evidence="2">Uncharacterized protein</fullName>
    </submittedName>
</protein>
<comment type="caution">
    <text evidence="2">The sequence shown here is derived from an EMBL/GenBank/DDBJ whole genome shotgun (WGS) entry which is preliminary data.</text>
</comment>
<name>A0AAV4UM95_CAEEX</name>
<proteinExistence type="predicted"/>
<evidence type="ECO:0000313" key="3">
    <source>
        <dbReference type="Proteomes" id="UP001054945"/>
    </source>
</evidence>
<reference evidence="2 3" key="1">
    <citation type="submission" date="2021-06" db="EMBL/GenBank/DDBJ databases">
        <title>Caerostris extrusa draft genome.</title>
        <authorList>
            <person name="Kono N."/>
            <person name="Arakawa K."/>
        </authorList>
    </citation>
    <scope>NUCLEOTIDE SEQUENCE [LARGE SCALE GENOMIC DNA]</scope>
</reference>
<evidence type="ECO:0000313" key="2">
    <source>
        <dbReference type="EMBL" id="GIY58990.1"/>
    </source>
</evidence>
<dbReference type="EMBL" id="BPLR01013141">
    <property type="protein sequence ID" value="GIY58990.1"/>
    <property type="molecule type" value="Genomic_DNA"/>
</dbReference>
<feature type="region of interest" description="Disordered" evidence="1">
    <location>
        <begin position="1"/>
        <end position="22"/>
    </location>
</feature>